<gene>
    <name evidence="2" type="ORF">TPSB3V08_LOCUS9009</name>
</gene>
<dbReference type="EMBL" id="OD006853">
    <property type="protein sequence ID" value="CAD7413429.1"/>
    <property type="molecule type" value="Genomic_DNA"/>
</dbReference>
<name>A0A7R9DES2_TIMPO</name>
<reference evidence="2" key="1">
    <citation type="submission" date="2020-11" db="EMBL/GenBank/DDBJ databases">
        <authorList>
            <person name="Tran Van P."/>
        </authorList>
    </citation>
    <scope>NUCLEOTIDE SEQUENCE</scope>
</reference>
<evidence type="ECO:0000313" key="2">
    <source>
        <dbReference type="EMBL" id="CAD7413429.1"/>
    </source>
</evidence>
<proteinExistence type="predicted"/>
<organism evidence="2">
    <name type="scientific">Timema poppense</name>
    <name type="common">Walking stick</name>
    <dbReference type="NCBI Taxonomy" id="170557"/>
    <lineage>
        <taxon>Eukaryota</taxon>
        <taxon>Metazoa</taxon>
        <taxon>Ecdysozoa</taxon>
        <taxon>Arthropoda</taxon>
        <taxon>Hexapoda</taxon>
        <taxon>Insecta</taxon>
        <taxon>Pterygota</taxon>
        <taxon>Neoptera</taxon>
        <taxon>Polyneoptera</taxon>
        <taxon>Phasmatodea</taxon>
        <taxon>Timematodea</taxon>
        <taxon>Timematoidea</taxon>
        <taxon>Timematidae</taxon>
        <taxon>Timema</taxon>
    </lineage>
</organism>
<feature type="compositionally biased region" description="Basic and acidic residues" evidence="1">
    <location>
        <begin position="112"/>
        <end position="121"/>
    </location>
</feature>
<accession>A0A7R9DES2</accession>
<feature type="region of interest" description="Disordered" evidence="1">
    <location>
        <begin position="100"/>
        <end position="121"/>
    </location>
</feature>
<sequence>MALNDLVPDGSSVASLVLTDCSQLTSDSKHLGMYSSPVASLVLTDCSQLTSDSKHLGTYSSPVASLVLTDSSRLTSDSQYLGVRKVECLLNAPAFFVEGELETSGTPNQDSMPDHLVTESP</sequence>
<evidence type="ECO:0000256" key="1">
    <source>
        <dbReference type="SAM" id="MobiDB-lite"/>
    </source>
</evidence>
<dbReference type="AlphaFoldDB" id="A0A7R9DES2"/>
<protein>
    <submittedName>
        <fullName evidence="2">Uncharacterized protein</fullName>
    </submittedName>
</protein>